<keyword evidence="8" id="KW-1185">Reference proteome</keyword>
<feature type="chain" id="PRO_5045339734" evidence="5">
    <location>
        <begin position="26"/>
        <end position="107"/>
    </location>
</feature>
<feature type="domain" description="Cytochrome c" evidence="6">
    <location>
        <begin position="26"/>
        <end position="106"/>
    </location>
</feature>
<feature type="signal peptide" evidence="5">
    <location>
        <begin position="1"/>
        <end position="25"/>
    </location>
</feature>
<dbReference type="InterPro" id="IPR009056">
    <property type="entry name" value="Cyt_c-like_dom"/>
</dbReference>
<dbReference type="Pfam" id="PF00034">
    <property type="entry name" value="Cytochrom_C"/>
    <property type="match status" value="1"/>
</dbReference>
<evidence type="ECO:0000256" key="4">
    <source>
        <dbReference type="PROSITE-ProRule" id="PRU00433"/>
    </source>
</evidence>
<keyword evidence="1 4" id="KW-0349">Heme</keyword>
<dbReference type="Proteomes" id="UP001597173">
    <property type="component" value="Unassembled WGS sequence"/>
</dbReference>
<evidence type="ECO:0000256" key="2">
    <source>
        <dbReference type="ARBA" id="ARBA00022723"/>
    </source>
</evidence>
<keyword evidence="2 4" id="KW-0479">Metal-binding</keyword>
<dbReference type="PROSITE" id="PS51007">
    <property type="entry name" value="CYTC"/>
    <property type="match status" value="1"/>
</dbReference>
<comment type="caution">
    <text evidence="7">The sequence shown here is derived from an EMBL/GenBank/DDBJ whole genome shotgun (WGS) entry which is preliminary data.</text>
</comment>
<proteinExistence type="predicted"/>
<keyword evidence="3 4" id="KW-0408">Iron</keyword>
<sequence>MKRIPGSRCAVAITLLLTMAGESAAADPARGRDIAERWCSACHVVAPGQLRGSDTVPTFAQIGKSDKFDEAGLSVFLAAPHHSRMPNLSLTRSEIADLVAYIRATKP</sequence>
<dbReference type="InterPro" id="IPR036909">
    <property type="entry name" value="Cyt_c-like_dom_sf"/>
</dbReference>
<dbReference type="EMBL" id="JBHTNF010000001">
    <property type="protein sequence ID" value="MFD1326698.1"/>
    <property type="molecule type" value="Genomic_DNA"/>
</dbReference>
<gene>
    <name evidence="7" type="ORF">ACFQ33_02125</name>
</gene>
<dbReference type="Gene3D" id="1.10.760.10">
    <property type="entry name" value="Cytochrome c-like domain"/>
    <property type="match status" value="1"/>
</dbReference>
<evidence type="ECO:0000259" key="6">
    <source>
        <dbReference type="PROSITE" id="PS51007"/>
    </source>
</evidence>
<reference evidence="8" key="1">
    <citation type="journal article" date="2019" name="Int. J. Syst. Evol. Microbiol.">
        <title>The Global Catalogue of Microorganisms (GCM) 10K type strain sequencing project: providing services to taxonomists for standard genome sequencing and annotation.</title>
        <authorList>
            <consortium name="The Broad Institute Genomics Platform"/>
            <consortium name="The Broad Institute Genome Sequencing Center for Infectious Disease"/>
            <person name="Wu L."/>
            <person name="Ma J."/>
        </authorList>
    </citation>
    <scope>NUCLEOTIDE SEQUENCE [LARGE SCALE GENOMIC DNA]</scope>
    <source>
        <strain evidence="8">CCUG 55609</strain>
    </source>
</reference>
<organism evidence="7 8">
    <name type="scientific">Mycoplana ramosa</name>
    <name type="common">Mycoplana bullata</name>
    <dbReference type="NCBI Taxonomy" id="40837"/>
    <lineage>
        <taxon>Bacteria</taxon>
        <taxon>Pseudomonadati</taxon>
        <taxon>Pseudomonadota</taxon>
        <taxon>Alphaproteobacteria</taxon>
        <taxon>Hyphomicrobiales</taxon>
        <taxon>Rhizobiaceae</taxon>
        <taxon>Mycoplana</taxon>
    </lineage>
</organism>
<protein>
    <submittedName>
        <fullName evidence="7">C-type cytochrome</fullName>
    </submittedName>
</protein>
<keyword evidence="5" id="KW-0732">Signal</keyword>
<name>A0ABW3YS44_MYCRA</name>
<evidence type="ECO:0000313" key="8">
    <source>
        <dbReference type="Proteomes" id="UP001597173"/>
    </source>
</evidence>
<dbReference type="RefSeq" id="WP_374838286.1">
    <property type="nucleotide sequence ID" value="NZ_JBHEEW010000006.1"/>
</dbReference>
<evidence type="ECO:0000256" key="3">
    <source>
        <dbReference type="ARBA" id="ARBA00023004"/>
    </source>
</evidence>
<evidence type="ECO:0000313" key="7">
    <source>
        <dbReference type="EMBL" id="MFD1326698.1"/>
    </source>
</evidence>
<dbReference type="SUPFAM" id="SSF46626">
    <property type="entry name" value="Cytochrome c"/>
    <property type="match status" value="1"/>
</dbReference>
<evidence type="ECO:0000256" key="5">
    <source>
        <dbReference type="SAM" id="SignalP"/>
    </source>
</evidence>
<accession>A0ABW3YS44</accession>
<evidence type="ECO:0000256" key="1">
    <source>
        <dbReference type="ARBA" id="ARBA00022617"/>
    </source>
</evidence>